<evidence type="ECO:0000256" key="1">
    <source>
        <dbReference type="SAM" id="MobiDB-lite"/>
    </source>
</evidence>
<keyword evidence="4" id="KW-1185">Reference proteome</keyword>
<proteinExistence type="predicted"/>
<evidence type="ECO:0000313" key="3">
    <source>
        <dbReference type="EMBL" id="KAK0577608.1"/>
    </source>
</evidence>
<reference evidence="3" key="1">
    <citation type="journal article" date="2022" name="Plant J.">
        <title>Strategies of tolerance reflected in two North American maple genomes.</title>
        <authorList>
            <person name="McEvoy S.L."/>
            <person name="Sezen U.U."/>
            <person name="Trouern-Trend A."/>
            <person name="McMahon S.M."/>
            <person name="Schaberg P.G."/>
            <person name="Yang J."/>
            <person name="Wegrzyn J.L."/>
            <person name="Swenson N.G."/>
        </authorList>
    </citation>
    <scope>NUCLEOTIDE SEQUENCE</scope>
    <source>
        <strain evidence="3">NS2018</strain>
    </source>
</reference>
<accession>A0AA39RQ76</accession>
<dbReference type="InterPro" id="IPR039251">
    <property type="entry name" value="OXLD1"/>
</dbReference>
<feature type="region of interest" description="Disordered" evidence="1">
    <location>
        <begin position="102"/>
        <end position="132"/>
    </location>
</feature>
<dbReference type="Proteomes" id="UP001168877">
    <property type="component" value="Unassembled WGS sequence"/>
</dbReference>
<name>A0AA39RQ76_ACESA</name>
<reference evidence="3" key="2">
    <citation type="submission" date="2023-06" db="EMBL/GenBank/DDBJ databases">
        <authorList>
            <person name="Swenson N.G."/>
            <person name="Wegrzyn J.L."/>
            <person name="Mcevoy S.L."/>
        </authorList>
    </citation>
    <scope>NUCLEOTIDE SEQUENCE</scope>
    <source>
        <strain evidence="3">NS2018</strain>
        <tissue evidence="3">Leaf</tissue>
    </source>
</reference>
<dbReference type="PANTHER" id="PTHR21193">
    <property type="entry name" value="OXIDOREDUCTASE-LIKE DOMAIN-CONTAINING PROTEIN 1"/>
    <property type="match status" value="1"/>
</dbReference>
<dbReference type="EMBL" id="JAUESC010000386">
    <property type="protein sequence ID" value="KAK0577608.1"/>
    <property type="molecule type" value="Genomic_DNA"/>
</dbReference>
<protein>
    <recommendedName>
        <fullName evidence="2">Oxidoreductase-like domain-containing protein</fullName>
    </recommendedName>
</protein>
<dbReference type="InterPro" id="IPR019180">
    <property type="entry name" value="Oxidoreductase-like_N"/>
</dbReference>
<sequence length="169" mass="19799">MHDKDGMEKINYEDFLIKPKDDWIRKSTTNIYYPQLTSSSSTTTTTTPNLLQTHRLRKRHQKRFSVSRFASLLLDDNTSTIVKCMAVTTTKIDQAAIEANIERRKKKKEEEEERESKKSTQPPPPPLHWKSRNLEIGSGCVRCVWDVYYEKLEAYDKLYNSSDPKKLQI</sequence>
<dbReference type="Pfam" id="PF09791">
    <property type="entry name" value="Oxidored-like"/>
    <property type="match status" value="1"/>
</dbReference>
<comment type="caution">
    <text evidence="3">The sequence shown here is derived from an EMBL/GenBank/DDBJ whole genome shotgun (WGS) entry which is preliminary data.</text>
</comment>
<organism evidence="3 4">
    <name type="scientific">Acer saccharum</name>
    <name type="common">Sugar maple</name>
    <dbReference type="NCBI Taxonomy" id="4024"/>
    <lineage>
        <taxon>Eukaryota</taxon>
        <taxon>Viridiplantae</taxon>
        <taxon>Streptophyta</taxon>
        <taxon>Embryophyta</taxon>
        <taxon>Tracheophyta</taxon>
        <taxon>Spermatophyta</taxon>
        <taxon>Magnoliopsida</taxon>
        <taxon>eudicotyledons</taxon>
        <taxon>Gunneridae</taxon>
        <taxon>Pentapetalae</taxon>
        <taxon>rosids</taxon>
        <taxon>malvids</taxon>
        <taxon>Sapindales</taxon>
        <taxon>Sapindaceae</taxon>
        <taxon>Hippocastanoideae</taxon>
        <taxon>Acereae</taxon>
        <taxon>Acer</taxon>
    </lineage>
</organism>
<evidence type="ECO:0000259" key="2">
    <source>
        <dbReference type="Pfam" id="PF09791"/>
    </source>
</evidence>
<dbReference type="AlphaFoldDB" id="A0AA39RQ76"/>
<feature type="domain" description="Oxidoreductase-like" evidence="2">
    <location>
        <begin position="137"/>
        <end position="157"/>
    </location>
</feature>
<gene>
    <name evidence="3" type="ORF">LWI29_035779</name>
</gene>
<dbReference type="PANTHER" id="PTHR21193:SF3">
    <property type="entry name" value="OXIDOREDUCTASE-LIKE DOMAIN-CONTAINING PROTEIN 1"/>
    <property type="match status" value="1"/>
</dbReference>
<evidence type="ECO:0000313" key="4">
    <source>
        <dbReference type="Proteomes" id="UP001168877"/>
    </source>
</evidence>